<accession>A0ABZ2UHE8</accession>
<keyword evidence="1" id="KW-0732">Signal</keyword>
<keyword evidence="3" id="KW-1185">Reference proteome</keyword>
<organism evidence="2 3">
    <name type="scientific">Flavobacterium soyae</name>
    <dbReference type="NCBI Taxonomy" id="2903098"/>
    <lineage>
        <taxon>Bacteria</taxon>
        <taxon>Pseudomonadati</taxon>
        <taxon>Bacteroidota</taxon>
        <taxon>Flavobacteriia</taxon>
        <taxon>Flavobacteriales</taxon>
        <taxon>Flavobacteriaceae</taxon>
        <taxon>Flavobacterium</taxon>
    </lineage>
</organism>
<protein>
    <submittedName>
        <fullName evidence="2">Uncharacterized protein</fullName>
    </submittedName>
</protein>
<reference evidence="2 3" key="1">
    <citation type="submission" date="2024-03" db="EMBL/GenBank/DDBJ databases">
        <title>Flavobacterium soyae.</title>
        <authorList>
            <person name="Zheng W."/>
        </authorList>
    </citation>
    <scope>NUCLEOTIDE SEQUENCE [LARGE SCALE GENOMIC DNA]</scope>
    <source>
        <strain evidence="2 3">55</strain>
    </source>
</reference>
<proteinExistence type="predicted"/>
<feature type="chain" id="PRO_5047471919" evidence="1">
    <location>
        <begin position="20"/>
        <end position="479"/>
    </location>
</feature>
<gene>
    <name evidence="2" type="ORF">AABD74_04220</name>
</gene>
<evidence type="ECO:0000256" key="1">
    <source>
        <dbReference type="SAM" id="SignalP"/>
    </source>
</evidence>
<evidence type="ECO:0000313" key="2">
    <source>
        <dbReference type="EMBL" id="WYZ20670.1"/>
    </source>
</evidence>
<feature type="signal peptide" evidence="1">
    <location>
        <begin position="1"/>
        <end position="19"/>
    </location>
</feature>
<evidence type="ECO:0000313" key="3">
    <source>
        <dbReference type="Proteomes" id="UP001623852"/>
    </source>
</evidence>
<dbReference type="Proteomes" id="UP001623852">
    <property type="component" value="Chromosome"/>
</dbReference>
<name>A0ABZ2UHE8_9FLAO</name>
<dbReference type="EMBL" id="CP150845">
    <property type="protein sequence ID" value="WYZ20670.1"/>
    <property type="molecule type" value="Genomic_DNA"/>
</dbReference>
<dbReference type="RefSeq" id="WP_406844772.1">
    <property type="nucleotide sequence ID" value="NZ_CP150845.1"/>
</dbReference>
<sequence>MFKKFLLTSLLLNSLISFSQELVNYTPIELKKNRDVFQIVNNDKKEVTLFVSDKIKVKAIRLNEKMQIIDSVSTDRPDKKNYDVMIGYNMSNGNPRLYWSSNDHKQVFSQLYNLETRQVTINQYTLALKDEKYLQKFSSKDKFYILTVIKESNLFKLHIFDQEGKYETKTIDLNALRFYKSDYTKTKLYGVFEENLLPFESPFSLQNIITENPTSITDGARKRKCYFSENQITITLDANVDYTQVLMIDLENFTVSEKIIRKPVIVTQYRSSLNSNSFYFDKKFYQIKSSSDDFFFTINDQDGNPLKEFHIKGDTPIDFKNSEIYQEGGDFGGKRILENSSQFIRKVNNLNSGISCYHIGEKTLITLGSVSELKQSTGQIAFGQFGLIGAVAAAAIFNPTMDSFNSYSNRKVVKIECLFDKDNNHIKDELAPLAFDKIRTFFDENTNVSSQTLFKMESAYYLGYYDNKTKEYIIRKFVD</sequence>